<dbReference type="InterPro" id="IPR019734">
    <property type="entry name" value="TPR_rpt"/>
</dbReference>
<feature type="compositionally biased region" description="Polar residues" evidence="2">
    <location>
        <begin position="1"/>
        <end position="15"/>
    </location>
</feature>
<organism evidence="3 4">
    <name type="scientific">Meira miltonrushii</name>
    <dbReference type="NCBI Taxonomy" id="1280837"/>
    <lineage>
        <taxon>Eukaryota</taxon>
        <taxon>Fungi</taxon>
        <taxon>Dikarya</taxon>
        <taxon>Basidiomycota</taxon>
        <taxon>Ustilaginomycotina</taxon>
        <taxon>Exobasidiomycetes</taxon>
        <taxon>Exobasidiales</taxon>
        <taxon>Brachybasidiaceae</taxon>
        <taxon>Meira</taxon>
    </lineage>
</organism>
<dbReference type="SUPFAM" id="SSF48452">
    <property type="entry name" value="TPR-like"/>
    <property type="match status" value="1"/>
</dbReference>
<name>A0A316VCB7_9BASI</name>
<dbReference type="GO" id="GO:0006493">
    <property type="term" value="P:protein O-linked glycosylation"/>
    <property type="evidence" value="ECO:0007669"/>
    <property type="project" value="TreeGrafter"/>
</dbReference>
<evidence type="ECO:0000256" key="2">
    <source>
        <dbReference type="SAM" id="MobiDB-lite"/>
    </source>
</evidence>
<dbReference type="InParanoid" id="A0A316VCB7"/>
<dbReference type="PROSITE" id="PS50005">
    <property type="entry name" value="TPR"/>
    <property type="match status" value="1"/>
</dbReference>
<feature type="non-terminal residue" evidence="3">
    <location>
        <position position="1"/>
    </location>
</feature>
<dbReference type="InterPro" id="IPR011990">
    <property type="entry name" value="TPR-like_helical_dom_sf"/>
</dbReference>
<sequence>ARIQATSPSPTSSIKNPAEEESQRNLEIGTAALEAGNVADAKTAYERAISIFETASAHFNLGVCQYHEKDIESAIQSWKSTLRLSPDSADAHTNLASAYVMSVPSRPDLAIEHLKQAAAITPDDAEVQFNLGAVLEACEQLDESIKAYERAQKGGIERAKENVRNVKAKILAIKTAPKPEGLEE</sequence>
<accession>A0A316VCB7</accession>
<dbReference type="EMBL" id="KZ819603">
    <property type="protein sequence ID" value="PWN35307.1"/>
    <property type="molecule type" value="Genomic_DNA"/>
</dbReference>
<keyword evidence="4" id="KW-1185">Reference proteome</keyword>
<dbReference type="STRING" id="1280837.A0A316VCB7"/>
<dbReference type="PANTHER" id="PTHR44998:SF1">
    <property type="entry name" value="UDP-N-ACETYLGLUCOSAMINE--PEPTIDE N-ACETYLGLUCOSAMINYLTRANSFERASE 110 KDA SUBUNIT"/>
    <property type="match status" value="1"/>
</dbReference>
<feature type="region of interest" description="Disordered" evidence="2">
    <location>
        <begin position="1"/>
        <end position="24"/>
    </location>
</feature>
<dbReference type="SMART" id="SM00028">
    <property type="entry name" value="TPR"/>
    <property type="match status" value="4"/>
</dbReference>
<evidence type="ECO:0000313" key="4">
    <source>
        <dbReference type="Proteomes" id="UP000245771"/>
    </source>
</evidence>
<dbReference type="RefSeq" id="XP_025355609.1">
    <property type="nucleotide sequence ID" value="XM_025495877.1"/>
</dbReference>
<evidence type="ECO:0000313" key="3">
    <source>
        <dbReference type="EMBL" id="PWN35307.1"/>
    </source>
</evidence>
<dbReference type="AlphaFoldDB" id="A0A316VCB7"/>
<dbReference type="GO" id="GO:0016757">
    <property type="term" value="F:glycosyltransferase activity"/>
    <property type="evidence" value="ECO:0007669"/>
    <property type="project" value="TreeGrafter"/>
</dbReference>
<feature type="non-terminal residue" evidence="3">
    <location>
        <position position="184"/>
    </location>
</feature>
<dbReference type="Gene3D" id="1.25.40.10">
    <property type="entry name" value="Tetratricopeptide repeat domain"/>
    <property type="match status" value="1"/>
</dbReference>
<dbReference type="OrthoDB" id="1926212at2759"/>
<proteinExistence type="predicted"/>
<dbReference type="Pfam" id="PF13432">
    <property type="entry name" value="TPR_16"/>
    <property type="match status" value="1"/>
</dbReference>
<gene>
    <name evidence="3" type="ORF">FA14DRAFT_109441</name>
</gene>
<evidence type="ECO:0000256" key="1">
    <source>
        <dbReference type="PROSITE-ProRule" id="PRU00339"/>
    </source>
</evidence>
<feature type="repeat" description="TPR" evidence="1">
    <location>
        <begin position="55"/>
        <end position="88"/>
    </location>
</feature>
<dbReference type="GeneID" id="37017658"/>
<protein>
    <submittedName>
        <fullName evidence="3">TPR-like protein</fullName>
    </submittedName>
</protein>
<reference evidence="3 4" key="1">
    <citation type="journal article" date="2018" name="Mol. Biol. Evol.">
        <title>Broad Genomic Sampling Reveals a Smut Pathogenic Ancestry of the Fungal Clade Ustilaginomycotina.</title>
        <authorList>
            <person name="Kijpornyongpan T."/>
            <person name="Mondo S.J."/>
            <person name="Barry K."/>
            <person name="Sandor L."/>
            <person name="Lee J."/>
            <person name="Lipzen A."/>
            <person name="Pangilinan J."/>
            <person name="LaButti K."/>
            <person name="Hainaut M."/>
            <person name="Henrissat B."/>
            <person name="Grigoriev I.V."/>
            <person name="Spatafora J.W."/>
            <person name="Aime M.C."/>
        </authorList>
    </citation>
    <scope>NUCLEOTIDE SEQUENCE [LARGE SCALE GENOMIC DNA]</scope>
    <source>
        <strain evidence="3 4">MCA 3882</strain>
    </source>
</reference>
<dbReference type="PANTHER" id="PTHR44998">
    <property type="match status" value="1"/>
</dbReference>
<dbReference type="Proteomes" id="UP000245771">
    <property type="component" value="Unassembled WGS sequence"/>
</dbReference>
<keyword evidence="1" id="KW-0802">TPR repeat</keyword>
<dbReference type="Pfam" id="PF13414">
    <property type="entry name" value="TPR_11"/>
    <property type="match status" value="1"/>
</dbReference>